<dbReference type="Pfam" id="PF00166">
    <property type="entry name" value="Cpn10"/>
    <property type="match status" value="1"/>
</dbReference>
<dbReference type="SMART" id="SM00883">
    <property type="entry name" value="Cpn10"/>
    <property type="match status" value="1"/>
</dbReference>
<dbReference type="GO" id="GO:0044183">
    <property type="term" value="F:protein folding chaperone"/>
    <property type="evidence" value="ECO:0007669"/>
    <property type="project" value="InterPro"/>
</dbReference>
<dbReference type="PANTHER" id="PTHR10772">
    <property type="entry name" value="10 KDA HEAT SHOCK PROTEIN"/>
    <property type="match status" value="1"/>
</dbReference>
<sequence length="103" mass="11150">MSLLKSAKSLVPLFDRVLVQRVKAASKTASGLYIPEQNVQKLNQARVIAVGAGINDTNGNKIPLSVQAGDLVLLPDFGGTNIKIGEDEFILYRDQEILAKITE</sequence>
<dbReference type="GeneID" id="43580965"/>
<name>A0A5E8BKE1_9ASCO</name>
<evidence type="ECO:0000256" key="3">
    <source>
        <dbReference type="ARBA" id="ARBA00056825"/>
    </source>
</evidence>
<dbReference type="AlphaFoldDB" id="A0A5E8BKE1"/>
<dbReference type="GO" id="GO:0005524">
    <property type="term" value="F:ATP binding"/>
    <property type="evidence" value="ECO:0007669"/>
    <property type="project" value="InterPro"/>
</dbReference>
<dbReference type="Gene3D" id="2.30.33.40">
    <property type="entry name" value="GroES chaperonin"/>
    <property type="match status" value="1"/>
</dbReference>
<dbReference type="InterPro" id="IPR037124">
    <property type="entry name" value="Chaperonin_GroES_sf"/>
</dbReference>
<comment type="similarity">
    <text evidence="1 4">Belongs to the GroES chaperonin family.</text>
</comment>
<dbReference type="GO" id="GO:0051087">
    <property type="term" value="F:protein-folding chaperone binding"/>
    <property type="evidence" value="ECO:0007669"/>
    <property type="project" value="TreeGrafter"/>
</dbReference>
<dbReference type="SUPFAM" id="SSF50129">
    <property type="entry name" value="GroES-like"/>
    <property type="match status" value="1"/>
</dbReference>
<evidence type="ECO:0000313" key="5">
    <source>
        <dbReference type="EMBL" id="VVT49185.1"/>
    </source>
</evidence>
<dbReference type="RefSeq" id="XP_031852756.1">
    <property type="nucleotide sequence ID" value="XM_031996865.1"/>
</dbReference>
<dbReference type="GO" id="GO:0046872">
    <property type="term" value="F:metal ion binding"/>
    <property type="evidence" value="ECO:0007669"/>
    <property type="project" value="TreeGrafter"/>
</dbReference>
<evidence type="ECO:0000256" key="2">
    <source>
        <dbReference type="ARBA" id="ARBA00023186"/>
    </source>
</evidence>
<reference evidence="5 6" key="1">
    <citation type="submission" date="2019-09" db="EMBL/GenBank/DDBJ databases">
        <authorList>
            <person name="Brejova B."/>
        </authorList>
    </citation>
    <scope>NUCLEOTIDE SEQUENCE [LARGE SCALE GENOMIC DNA]</scope>
</reference>
<dbReference type="InterPro" id="IPR018369">
    <property type="entry name" value="Chaprnonin_Cpn10_CS"/>
</dbReference>
<dbReference type="EMBL" id="CABVLU010000002">
    <property type="protein sequence ID" value="VVT49185.1"/>
    <property type="molecule type" value="Genomic_DNA"/>
</dbReference>
<dbReference type="InterPro" id="IPR011032">
    <property type="entry name" value="GroES-like_sf"/>
</dbReference>
<proteinExistence type="inferred from homology"/>
<dbReference type="PANTHER" id="PTHR10772:SF0">
    <property type="entry name" value="10 KDA HEAT SHOCK PROTEIN, MITOCHONDRIAL"/>
    <property type="match status" value="1"/>
</dbReference>
<evidence type="ECO:0000256" key="4">
    <source>
        <dbReference type="RuleBase" id="RU003479"/>
    </source>
</evidence>
<evidence type="ECO:0000256" key="1">
    <source>
        <dbReference type="ARBA" id="ARBA00006975"/>
    </source>
</evidence>
<dbReference type="GO" id="GO:0005759">
    <property type="term" value="C:mitochondrial matrix"/>
    <property type="evidence" value="ECO:0007669"/>
    <property type="project" value="TreeGrafter"/>
</dbReference>
<dbReference type="PROSITE" id="PS00681">
    <property type="entry name" value="CHAPERONINS_CPN10"/>
    <property type="match status" value="1"/>
</dbReference>
<keyword evidence="2 4" id="KW-0143">Chaperone</keyword>
<dbReference type="GO" id="GO:0051082">
    <property type="term" value="F:unfolded protein binding"/>
    <property type="evidence" value="ECO:0007669"/>
    <property type="project" value="TreeGrafter"/>
</dbReference>
<dbReference type="OrthoDB" id="184876at2759"/>
<dbReference type="CDD" id="cd00320">
    <property type="entry name" value="cpn10"/>
    <property type="match status" value="1"/>
</dbReference>
<gene>
    <name evidence="5" type="ORF">SAPINGB_P002145</name>
</gene>
<dbReference type="HAMAP" id="MF_00580">
    <property type="entry name" value="CH10"/>
    <property type="match status" value="1"/>
</dbReference>
<dbReference type="PRINTS" id="PR00297">
    <property type="entry name" value="CHAPERONIN10"/>
</dbReference>
<accession>A0A5E8BKE1</accession>
<dbReference type="Proteomes" id="UP000398389">
    <property type="component" value="Unassembled WGS sequence"/>
</dbReference>
<comment type="function">
    <text evidence="3">Eukaryotic CPN10 homolog which is essential for mitochondrial protein biogenesis, together with CPN60. Binds to CPN60 in the presence of Mg-ATP and suppresses the ATPase activity of the latter.</text>
</comment>
<keyword evidence="6" id="KW-1185">Reference proteome</keyword>
<dbReference type="FunFam" id="2.30.33.40:FF:000002">
    <property type="entry name" value="10 kDa chaperonin, mitochondrial"/>
    <property type="match status" value="1"/>
</dbReference>
<protein>
    <recommendedName>
        <fullName evidence="7">10 kDa heat shock protein, mitochondrial</fullName>
    </recommendedName>
</protein>
<organism evidence="5 6">
    <name type="scientific">Magnusiomyces paraingens</name>
    <dbReference type="NCBI Taxonomy" id="2606893"/>
    <lineage>
        <taxon>Eukaryota</taxon>
        <taxon>Fungi</taxon>
        <taxon>Dikarya</taxon>
        <taxon>Ascomycota</taxon>
        <taxon>Saccharomycotina</taxon>
        <taxon>Dipodascomycetes</taxon>
        <taxon>Dipodascales</taxon>
        <taxon>Dipodascaceae</taxon>
        <taxon>Magnusiomyces</taxon>
    </lineage>
</organism>
<evidence type="ECO:0000313" key="6">
    <source>
        <dbReference type="Proteomes" id="UP000398389"/>
    </source>
</evidence>
<evidence type="ECO:0008006" key="7">
    <source>
        <dbReference type="Google" id="ProtNLM"/>
    </source>
</evidence>
<dbReference type="InterPro" id="IPR020818">
    <property type="entry name" value="Chaperonin_GroES"/>
</dbReference>